<name>A0A6C0JZU7_9ZZZZ</name>
<feature type="transmembrane region" description="Helical" evidence="1">
    <location>
        <begin position="39"/>
        <end position="56"/>
    </location>
</feature>
<protein>
    <submittedName>
        <fullName evidence="2">Uncharacterized protein</fullName>
    </submittedName>
</protein>
<keyword evidence="1" id="KW-0812">Transmembrane</keyword>
<feature type="transmembrane region" description="Helical" evidence="1">
    <location>
        <begin position="12"/>
        <end position="33"/>
    </location>
</feature>
<organism evidence="2">
    <name type="scientific">viral metagenome</name>
    <dbReference type="NCBI Taxonomy" id="1070528"/>
    <lineage>
        <taxon>unclassified sequences</taxon>
        <taxon>metagenomes</taxon>
        <taxon>organismal metagenomes</taxon>
    </lineage>
</organism>
<keyword evidence="1" id="KW-1133">Transmembrane helix</keyword>
<proteinExistence type="predicted"/>
<accession>A0A6C0JZU7</accession>
<dbReference type="AlphaFoldDB" id="A0A6C0JZU7"/>
<reference evidence="2" key="1">
    <citation type="journal article" date="2020" name="Nature">
        <title>Giant virus diversity and host interactions through global metagenomics.</title>
        <authorList>
            <person name="Schulz F."/>
            <person name="Roux S."/>
            <person name="Paez-Espino D."/>
            <person name="Jungbluth S."/>
            <person name="Walsh D.A."/>
            <person name="Denef V.J."/>
            <person name="McMahon K.D."/>
            <person name="Konstantinidis K.T."/>
            <person name="Eloe-Fadrosh E.A."/>
            <person name="Kyrpides N.C."/>
            <person name="Woyke T."/>
        </authorList>
    </citation>
    <scope>NUCLEOTIDE SEQUENCE</scope>
    <source>
        <strain evidence="2">GVMAG-S-1101165-84</strain>
    </source>
</reference>
<evidence type="ECO:0000256" key="1">
    <source>
        <dbReference type="SAM" id="Phobius"/>
    </source>
</evidence>
<sequence length="83" mass="8538">MDYGVAEIVNRVIKYLIEGLVVAAAALLIPRKALPMDEIATLAVLAAVVFAILDAVSPSMGVTARQGASFGIGANLVGFPRGL</sequence>
<evidence type="ECO:0000313" key="2">
    <source>
        <dbReference type="EMBL" id="QHU11312.1"/>
    </source>
</evidence>
<dbReference type="EMBL" id="MN740781">
    <property type="protein sequence ID" value="QHU11312.1"/>
    <property type="molecule type" value="Genomic_DNA"/>
</dbReference>
<keyword evidence="1" id="KW-0472">Membrane</keyword>